<gene>
    <name evidence="1" type="ORF">ETSY1_43015</name>
</gene>
<protein>
    <submittedName>
        <fullName evidence="1">Uncharacterized protein</fullName>
    </submittedName>
</protein>
<evidence type="ECO:0000313" key="2">
    <source>
        <dbReference type="Proteomes" id="UP000019141"/>
    </source>
</evidence>
<sequence length="41" mass="4286">MSDPKSSVKAMAEKLGTITTLYMHVNGDGSFKAAGEALLKS</sequence>
<evidence type="ECO:0000313" key="1">
    <source>
        <dbReference type="EMBL" id="ETW92587.1"/>
    </source>
</evidence>
<dbReference type="HOGENOM" id="CLU_3267295_0_0_7"/>
<proteinExistence type="predicted"/>
<keyword evidence="2" id="KW-1185">Reference proteome</keyword>
<name>W4L3G8_ENTF1</name>
<dbReference type="AlphaFoldDB" id="W4L3G8"/>
<reference evidence="1 2" key="1">
    <citation type="journal article" date="2014" name="Nature">
        <title>An environmental bacterial taxon with a large and distinct metabolic repertoire.</title>
        <authorList>
            <person name="Wilson M.C."/>
            <person name="Mori T."/>
            <person name="Ruckert C."/>
            <person name="Uria A.R."/>
            <person name="Helf M.J."/>
            <person name="Takada K."/>
            <person name="Gernert C."/>
            <person name="Steffens U.A."/>
            <person name="Heycke N."/>
            <person name="Schmitt S."/>
            <person name="Rinke C."/>
            <person name="Helfrich E.J."/>
            <person name="Brachmann A.O."/>
            <person name="Gurgui C."/>
            <person name="Wakimoto T."/>
            <person name="Kracht M."/>
            <person name="Crusemann M."/>
            <person name="Hentschel U."/>
            <person name="Abe I."/>
            <person name="Matsunaga S."/>
            <person name="Kalinowski J."/>
            <person name="Takeyama H."/>
            <person name="Piel J."/>
        </authorList>
    </citation>
    <scope>NUCLEOTIDE SEQUENCE [LARGE SCALE GENOMIC DNA]</scope>
    <source>
        <strain evidence="2">TSY1</strain>
    </source>
</reference>
<comment type="caution">
    <text evidence="1">The sequence shown here is derived from an EMBL/GenBank/DDBJ whole genome shotgun (WGS) entry which is preliminary data.</text>
</comment>
<dbReference type="Proteomes" id="UP000019141">
    <property type="component" value="Unassembled WGS sequence"/>
</dbReference>
<dbReference type="EMBL" id="AZHW01001433">
    <property type="protein sequence ID" value="ETW92587.1"/>
    <property type="molecule type" value="Genomic_DNA"/>
</dbReference>
<organism evidence="1 2">
    <name type="scientific">Entotheonella factor</name>
    <dbReference type="NCBI Taxonomy" id="1429438"/>
    <lineage>
        <taxon>Bacteria</taxon>
        <taxon>Pseudomonadati</taxon>
        <taxon>Nitrospinota/Tectimicrobiota group</taxon>
        <taxon>Candidatus Tectimicrobiota</taxon>
        <taxon>Candidatus Entotheonellia</taxon>
        <taxon>Candidatus Entotheonellales</taxon>
        <taxon>Candidatus Entotheonellaceae</taxon>
        <taxon>Candidatus Entotheonella</taxon>
    </lineage>
</organism>
<accession>W4L3G8</accession>